<gene>
    <name evidence="17" type="ORF">TIFTF001_013564</name>
</gene>
<keyword evidence="11" id="KW-0325">Glycoprotein</keyword>
<evidence type="ECO:0000256" key="8">
    <source>
        <dbReference type="ARBA" id="ARBA00022840"/>
    </source>
</evidence>
<dbReference type="AlphaFoldDB" id="A0AA88AI30"/>
<dbReference type="GO" id="GO:0005524">
    <property type="term" value="F:ATP binding"/>
    <property type="evidence" value="ECO:0007669"/>
    <property type="project" value="UniProtKB-UniRule"/>
</dbReference>
<keyword evidence="10 14" id="KW-0472">Membrane</keyword>
<dbReference type="InterPro" id="IPR011009">
    <property type="entry name" value="Kinase-like_dom_sf"/>
</dbReference>
<comment type="subcellular location">
    <subcellularLocation>
        <location evidence="1">Membrane</location>
        <topology evidence="1">Single-pass type I membrane protein</topology>
    </subcellularLocation>
</comment>
<proteinExistence type="predicted"/>
<dbReference type="Gene3D" id="1.10.510.10">
    <property type="entry name" value="Transferase(Phosphotransferase) domain 1"/>
    <property type="match status" value="1"/>
</dbReference>
<feature type="domain" description="Protein kinase" evidence="16">
    <location>
        <begin position="312"/>
        <end position="590"/>
    </location>
</feature>
<dbReference type="GO" id="GO:0030247">
    <property type="term" value="F:polysaccharide binding"/>
    <property type="evidence" value="ECO:0007669"/>
    <property type="project" value="InterPro"/>
</dbReference>
<organism evidence="17 18">
    <name type="scientific">Ficus carica</name>
    <name type="common">Common fig</name>
    <dbReference type="NCBI Taxonomy" id="3494"/>
    <lineage>
        <taxon>Eukaryota</taxon>
        <taxon>Viridiplantae</taxon>
        <taxon>Streptophyta</taxon>
        <taxon>Embryophyta</taxon>
        <taxon>Tracheophyta</taxon>
        <taxon>Spermatophyta</taxon>
        <taxon>Magnoliopsida</taxon>
        <taxon>eudicotyledons</taxon>
        <taxon>Gunneridae</taxon>
        <taxon>Pentapetalae</taxon>
        <taxon>rosids</taxon>
        <taxon>fabids</taxon>
        <taxon>Rosales</taxon>
        <taxon>Moraceae</taxon>
        <taxon>Ficeae</taxon>
        <taxon>Ficus</taxon>
    </lineage>
</organism>
<reference evidence="17" key="1">
    <citation type="submission" date="2023-07" db="EMBL/GenBank/DDBJ databases">
        <title>draft genome sequence of fig (Ficus carica).</title>
        <authorList>
            <person name="Takahashi T."/>
            <person name="Nishimura K."/>
        </authorList>
    </citation>
    <scope>NUCLEOTIDE SEQUENCE</scope>
</reference>
<evidence type="ECO:0000256" key="7">
    <source>
        <dbReference type="ARBA" id="ARBA00022777"/>
    </source>
</evidence>
<protein>
    <recommendedName>
        <fullName evidence="16">Protein kinase domain-containing protein</fullName>
    </recommendedName>
</protein>
<keyword evidence="4 14" id="KW-0812">Transmembrane</keyword>
<dbReference type="InterPro" id="IPR025287">
    <property type="entry name" value="WAK_GUB"/>
</dbReference>
<keyword evidence="5 15" id="KW-0732">Signal</keyword>
<dbReference type="FunFam" id="3.30.200.20:FF:000178">
    <property type="entry name" value="serine/threonine-protein kinase PBS1-like"/>
    <property type="match status" value="1"/>
</dbReference>
<dbReference type="InterPro" id="IPR000719">
    <property type="entry name" value="Prot_kinase_dom"/>
</dbReference>
<dbReference type="GO" id="GO:0016020">
    <property type="term" value="C:membrane"/>
    <property type="evidence" value="ECO:0007669"/>
    <property type="project" value="UniProtKB-SubCell"/>
</dbReference>
<name>A0AA88AI30_FICCA</name>
<dbReference type="InterPro" id="IPR045874">
    <property type="entry name" value="LRK10/LRL21-25-like"/>
</dbReference>
<evidence type="ECO:0000256" key="15">
    <source>
        <dbReference type="SAM" id="SignalP"/>
    </source>
</evidence>
<evidence type="ECO:0000313" key="18">
    <source>
        <dbReference type="Proteomes" id="UP001187192"/>
    </source>
</evidence>
<accession>A0AA88AI30</accession>
<evidence type="ECO:0000259" key="16">
    <source>
        <dbReference type="PROSITE" id="PS50011"/>
    </source>
</evidence>
<keyword evidence="7" id="KW-0418">Kinase</keyword>
<evidence type="ECO:0000256" key="13">
    <source>
        <dbReference type="SAM" id="MobiDB-lite"/>
    </source>
</evidence>
<dbReference type="Pfam" id="PF13947">
    <property type="entry name" value="GUB_WAK_bind"/>
    <property type="match status" value="1"/>
</dbReference>
<evidence type="ECO:0000256" key="14">
    <source>
        <dbReference type="SAM" id="Phobius"/>
    </source>
</evidence>
<dbReference type="PROSITE" id="PS00108">
    <property type="entry name" value="PROTEIN_KINASE_ST"/>
    <property type="match status" value="1"/>
</dbReference>
<dbReference type="Pfam" id="PF00069">
    <property type="entry name" value="Pkinase"/>
    <property type="match status" value="1"/>
</dbReference>
<comment type="caution">
    <text evidence="17">The sequence shown here is derived from an EMBL/GenBank/DDBJ whole genome shotgun (WGS) entry which is preliminary data.</text>
</comment>
<keyword evidence="9 14" id="KW-1133">Transmembrane helix</keyword>
<feature type="signal peptide" evidence="15">
    <location>
        <begin position="1"/>
        <end position="20"/>
    </location>
</feature>
<evidence type="ECO:0000256" key="10">
    <source>
        <dbReference type="ARBA" id="ARBA00023136"/>
    </source>
</evidence>
<keyword evidence="18" id="KW-1185">Reference proteome</keyword>
<feature type="binding site" evidence="12">
    <location>
        <position position="340"/>
    </location>
    <ligand>
        <name>ATP</name>
        <dbReference type="ChEBI" id="CHEBI:30616"/>
    </ligand>
</feature>
<evidence type="ECO:0000256" key="11">
    <source>
        <dbReference type="ARBA" id="ARBA00023180"/>
    </source>
</evidence>
<feature type="transmembrane region" description="Helical" evidence="14">
    <location>
        <begin position="248"/>
        <end position="274"/>
    </location>
</feature>
<keyword evidence="6 12" id="KW-0547">Nucleotide-binding</keyword>
<dbReference type="Gene3D" id="3.30.200.20">
    <property type="entry name" value="Phosphorylase Kinase, domain 1"/>
    <property type="match status" value="1"/>
</dbReference>
<dbReference type="PANTHER" id="PTHR27009">
    <property type="entry name" value="RUST RESISTANCE KINASE LR10-RELATED"/>
    <property type="match status" value="1"/>
</dbReference>
<dbReference type="InterPro" id="IPR008271">
    <property type="entry name" value="Ser/Thr_kinase_AS"/>
</dbReference>
<dbReference type="InterPro" id="IPR017441">
    <property type="entry name" value="Protein_kinase_ATP_BS"/>
</dbReference>
<feature type="compositionally biased region" description="Basic and acidic residues" evidence="13">
    <location>
        <begin position="605"/>
        <end position="615"/>
    </location>
</feature>
<evidence type="ECO:0000256" key="4">
    <source>
        <dbReference type="ARBA" id="ARBA00022692"/>
    </source>
</evidence>
<evidence type="ECO:0000256" key="12">
    <source>
        <dbReference type="PROSITE-ProRule" id="PRU10141"/>
    </source>
</evidence>
<evidence type="ECO:0000256" key="5">
    <source>
        <dbReference type="ARBA" id="ARBA00022729"/>
    </source>
</evidence>
<dbReference type="SMART" id="SM00220">
    <property type="entry name" value="S_TKc"/>
    <property type="match status" value="1"/>
</dbReference>
<keyword evidence="2" id="KW-0723">Serine/threonine-protein kinase</keyword>
<feature type="chain" id="PRO_5041721521" description="Protein kinase domain-containing protein" evidence="15">
    <location>
        <begin position="21"/>
        <end position="628"/>
    </location>
</feature>
<dbReference type="FunFam" id="1.10.510.10:FF:000590">
    <property type="entry name" value="PR5-like receptor kinase"/>
    <property type="match status" value="1"/>
</dbReference>
<dbReference type="EMBL" id="BTGU01000018">
    <property type="protein sequence ID" value="GMN44371.1"/>
    <property type="molecule type" value="Genomic_DNA"/>
</dbReference>
<dbReference type="GO" id="GO:0004674">
    <property type="term" value="F:protein serine/threonine kinase activity"/>
    <property type="evidence" value="ECO:0007669"/>
    <property type="project" value="UniProtKB-KW"/>
</dbReference>
<evidence type="ECO:0000313" key="17">
    <source>
        <dbReference type="EMBL" id="GMN44371.1"/>
    </source>
</evidence>
<feature type="region of interest" description="Disordered" evidence="13">
    <location>
        <begin position="594"/>
        <end position="628"/>
    </location>
</feature>
<dbReference type="PROSITE" id="PS00107">
    <property type="entry name" value="PROTEIN_KINASE_ATP"/>
    <property type="match status" value="1"/>
</dbReference>
<evidence type="ECO:0000256" key="3">
    <source>
        <dbReference type="ARBA" id="ARBA00022679"/>
    </source>
</evidence>
<feature type="compositionally biased region" description="Polar residues" evidence="13">
    <location>
        <begin position="616"/>
        <end position="628"/>
    </location>
</feature>
<evidence type="ECO:0000256" key="2">
    <source>
        <dbReference type="ARBA" id="ARBA00022527"/>
    </source>
</evidence>
<evidence type="ECO:0000256" key="9">
    <source>
        <dbReference type="ARBA" id="ARBA00022989"/>
    </source>
</evidence>
<dbReference type="Proteomes" id="UP001187192">
    <property type="component" value="Unassembled WGS sequence"/>
</dbReference>
<sequence length="628" mass="70869">MPLGFLILLFLFLVNPICKAEDRDYRSRINTKSEGDKCSPSSCGKLRDIRYPFWLKTHPKACGDERYSLSCNNNITTLHLYSEEYLVEAINYENQTIRIVNPNIMKNNCSSLPSYSLSNYNFSYGDPYELSQANHSTSHDVRLTKSLVFVSCENPVLSPLYVDTASCASSGALTRSKLRHSYVVVNGRVSDMVDSCSVELMAMVSMPGNIGGGNVSFMDIHEELAYGIELSWGRTLLEYEELDLSYRVLVAIGGLFLSKAVYGSPILVIFLLVYKRQKQHLSMYERIEEFLRSCHNLMPIRYSYSEVRKMTEGFKYRLGEGGYGAVYKGKLRSGRFVAIKMLSSSKANGEDFINEVATIGRIHHVNIVQLVGFCVEGSKRALVYDFMPKGSLDKHIFSDEGIISLSCEKMFEVSLGVARGIEYLHRGCEIQILHFDIKPHNILLDENFAPKVSDFGLARLCPSHDNNVSLTAARGTLGYMAPELFYKNIGGVSYKADVYSFGMLLMEMASRRKNLNAVAERSSQIYFPSWVYDQFSEGKNILDSENIVDEDLNTIKKMMIVALWCIQLKPSERPSMNDVIKMLEGDVECLQLPPKPSPCPQEKPVPVEHAHERFKSSLQSIDSITLPR</sequence>
<evidence type="ECO:0000256" key="6">
    <source>
        <dbReference type="ARBA" id="ARBA00022741"/>
    </source>
</evidence>
<keyword evidence="8 12" id="KW-0067">ATP-binding</keyword>
<evidence type="ECO:0000256" key="1">
    <source>
        <dbReference type="ARBA" id="ARBA00004479"/>
    </source>
</evidence>
<feature type="compositionally biased region" description="Pro residues" evidence="13">
    <location>
        <begin position="594"/>
        <end position="603"/>
    </location>
</feature>
<dbReference type="PROSITE" id="PS50011">
    <property type="entry name" value="PROTEIN_KINASE_DOM"/>
    <property type="match status" value="1"/>
</dbReference>
<dbReference type="SUPFAM" id="SSF56112">
    <property type="entry name" value="Protein kinase-like (PK-like)"/>
    <property type="match status" value="1"/>
</dbReference>
<keyword evidence="3" id="KW-0808">Transferase</keyword>